<feature type="compositionally biased region" description="Polar residues" evidence="2">
    <location>
        <begin position="841"/>
        <end position="866"/>
    </location>
</feature>
<name>A0ABD1Z589_9MARC</name>
<dbReference type="SMART" id="SM00292">
    <property type="entry name" value="BRCT"/>
    <property type="match status" value="4"/>
</dbReference>
<dbReference type="EMBL" id="JBHFFA010000002">
    <property type="protein sequence ID" value="KAL2642951.1"/>
    <property type="molecule type" value="Genomic_DNA"/>
</dbReference>
<sequence length="1167" mass="130450">MAFRGQRVMLSRNLVPIERYDMILEKLKQNEAEVIQCTNPGYNLNSDFHVLYSFNNEKLAELQSHGCNVIGPECILQCARERRPLPNRKYTCCMSLEGMRILATGFEKKKKIRIEHLVSAMCGELYSNSSMDIDIVVAKNVLSPKYKVCEFGASCNNYLIQKPEAQSFQQHRRVSHEPYRLPPFAGLKVCATGILIDTRDRIADIINKNGGSFDADLTRECTHLISHSTDSDKYKVAKRHWCSIKLVNEQWFWDSFTEKVCLDESAYEPQDGTLNRNLPSGVAAGFDNGGYTGHRLGRAHEMLIPRLETATPAPALSASHITEHQSARDFSLSSAFVDAKSSMQQSHDSDTAEKDKESECTGESDDYLSTCRIFLAGFEPCEMRRLAMMVLDAGGTRYMEFQSRVTHVVLGKPSESDLKEIRQYSMWGTVHVVLPTWLEECSRQKREVLVRDIYLVPPGLLVQENYARQGTNKWRLVHQENTMPENSNGDIVTENQDAVSGKALRTTPTRPDCEANAGQAVEEVSKKSLEARSYQENGRVDTDVGDVSQKTTSGAVVDERPFTSPRKDNSHQVQSAKASESESSGALKVPQNQELTESQSVPVGKTGDVPAKPATPAGVNMQRRVFDGYVFEFTKSCPLDVRTEIIQWVIQGGGLMHGIAGQTASQKLDFLIVPHGLKAEARRSSSLKVVSPQWIRFCLEEGIILETTSHILFQPLPCDVPLPGFERFRFCVSQYADRERVLLYNLCHVLGAKYQEKRMTRKATHLLCMVGDGEKYEAALRWGIEVVTAGWVHACVAQNNIVDLYPYRPKRLTAAEREAWLAIPTQCHTAAGFGYSDDVQQSSQLSRQTQGQELTSQLAQDEGQTSQRERPGIRGKTVNDKKPRGRVPPASHEIQTPYGQKSANVTLSSQMAGGNLDPWDELSASWSNQQESKEKISASFKQKGSGPLSVGFKEPVSVDRASVQINKPADEITGPKDMDLVVEELKSAVEHNPPEILKEEETGPDVAAVIEGLLAQSNKVQSTEESRSPDDRILRSTSLNRRRDEHPHPPPNFKRPKLPPIRPLEFDEEELPLSAVTTSCEDGYAKFQESQLESQVVGYDEDFSGRRLIMERVRTRSVSTTPPLGSDRDMGENEMASWKVATLSRLFKAAAANKTRCILLAHRTFND</sequence>
<comment type="caution">
    <text evidence="4">The sequence shown here is derived from an EMBL/GenBank/DDBJ whole genome shotgun (WGS) entry which is preliminary data.</text>
</comment>
<dbReference type="Proteomes" id="UP001605036">
    <property type="component" value="Unassembled WGS sequence"/>
</dbReference>
<dbReference type="CDD" id="cd17731">
    <property type="entry name" value="BRCT_TopBP1_rpt2_like"/>
    <property type="match status" value="1"/>
</dbReference>
<dbReference type="CDD" id="cd17718">
    <property type="entry name" value="BRCT_TopBP1_rpt3"/>
    <property type="match status" value="1"/>
</dbReference>
<dbReference type="PANTHER" id="PTHR13561">
    <property type="entry name" value="DNA REPLICATION REGULATOR DPB11-RELATED"/>
    <property type="match status" value="1"/>
</dbReference>
<organism evidence="4 5">
    <name type="scientific">Riccia fluitans</name>
    <dbReference type="NCBI Taxonomy" id="41844"/>
    <lineage>
        <taxon>Eukaryota</taxon>
        <taxon>Viridiplantae</taxon>
        <taxon>Streptophyta</taxon>
        <taxon>Embryophyta</taxon>
        <taxon>Marchantiophyta</taxon>
        <taxon>Marchantiopsida</taxon>
        <taxon>Marchantiidae</taxon>
        <taxon>Marchantiales</taxon>
        <taxon>Ricciaceae</taxon>
        <taxon>Riccia</taxon>
    </lineage>
</organism>
<feature type="compositionally biased region" description="Basic and acidic residues" evidence="2">
    <location>
        <begin position="557"/>
        <end position="570"/>
    </location>
</feature>
<evidence type="ECO:0000256" key="2">
    <source>
        <dbReference type="SAM" id="MobiDB-lite"/>
    </source>
</evidence>
<feature type="compositionally biased region" description="Pro residues" evidence="2">
    <location>
        <begin position="1049"/>
        <end position="1060"/>
    </location>
</feature>
<feature type="domain" description="BRCT" evidence="3">
    <location>
        <begin position="621"/>
        <end position="712"/>
    </location>
</feature>
<proteinExistence type="predicted"/>
<feature type="compositionally biased region" description="Basic and acidic residues" evidence="2">
    <location>
        <begin position="347"/>
        <end position="359"/>
    </location>
</feature>
<accession>A0ABD1Z589</accession>
<feature type="domain" description="BRCT" evidence="3">
    <location>
        <begin position="179"/>
        <end position="269"/>
    </location>
</feature>
<feature type="domain" description="BRCT" evidence="3">
    <location>
        <begin position="363"/>
        <end position="455"/>
    </location>
</feature>
<keyword evidence="5" id="KW-1185">Reference proteome</keyword>
<dbReference type="AlphaFoldDB" id="A0ABD1Z589"/>
<keyword evidence="1" id="KW-0677">Repeat</keyword>
<evidence type="ECO:0000256" key="1">
    <source>
        <dbReference type="ARBA" id="ARBA00022737"/>
    </source>
</evidence>
<evidence type="ECO:0000259" key="3">
    <source>
        <dbReference type="PROSITE" id="PS50172"/>
    </source>
</evidence>
<dbReference type="InterPro" id="IPR036420">
    <property type="entry name" value="BRCT_dom_sf"/>
</dbReference>
<feature type="region of interest" description="Disordered" evidence="2">
    <location>
        <begin position="504"/>
        <end position="616"/>
    </location>
</feature>
<feature type="region of interest" description="Disordered" evidence="2">
    <location>
        <begin position="342"/>
        <end position="363"/>
    </location>
</feature>
<protein>
    <recommendedName>
        <fullName evidence="3">BRCT domain-containing protein</fullName>
    </recommendedName>
</protein>
<feature type="compositionally biased region" description="Polar residues" evidence="2">
    <location>
        <begin position="590"/>
        <end position="601"/>
    </location>
</feature>
<feature type="region of interest" description="Disordered" evidence="2">
    <location>
        <begin position="1017"/>
        <end position="1060"/>
    </location>
</feature>
<feature type="compositionally biased region" description="Basic and acidic residues" evidence="2">
    <location>
        <begin position="1022"/>
        <end position="1034"/>
    </location>
</feature>
<dbReference type="InterPro" id="IPR001357">
    <property type="entry name" value="BRCT_dom"/>
</dbReference>
<gene>
    <name evidence="4" type="ORF">R1flu_010538</name>
</gene>
<dbReference type="Pfam" id="PF00533">
    <property type="entry name" value="BRCT"/>
    <property type="match status" value="1"/>
</dbReference>
<dbReference type="PROSITE" id="PS50172">
    <property type="entry name" value="BRCT"/>
    <property type="match status" value="4"/>
</dbReference>
<dbReference type="Gene3D" id="3.40.50.10190">
    <property type="entry name" value="BRCT domain"/>
    <property type="match status" value="5"/>
</dbReference>
<dbReference type="InterPro" id="IPR059215">
    <property type="entry name" value="BRCT2_TopBP1-like"/>
</dbReference>
<feature type="compositionally biased region" description="Low complexity" evidence="2">
    <location>
        <begin position="575"/>
        <end position="584"/>
    </location>
</feature>
<reference evidence="4 5" key="1">
    <citation type="submission" date="2024-09" db="EMBL/GenBank/DDBJ databases">
        <title>Chromosome-scale assembly of Riccia fluitans.</title>
        <authorList>
            <person name="Paukszto L."/>
            <person name="Sawicki J."/>
            <person name="Karawczyk K."/>
            <person name="Piernik-Szablinska J."/>
            <person name="Szczecinska M."/>
            <person name="Mazdziarz M."/>
        </authorList>
    </citation>
    <scope>NUCLEOTIDE SEQUENCE [LARGE SCALE GENOMIC DNA]</scope>
    <source>
        <strain evidence="4">Rf_01</strain>
        <tissue evidence="4">Aerial parts of the thallus</tissue>
    </source>
</reference>
<dbReference type="PANTHER" id="PTHR13561:SF20">
    <property type="entry name" value="DNA TOPOISOMERASE 2-BINDING PROTEIN 1"/>
    <property type="match status" value="1"/>
</dbReference>
<evidence type="ECO:0000313" key="4">
    <source>
        <dbReference type="EMBL" id="KAL2642951.1"/>
    </source>
</evidence>
<evidence type="ECO:0000313" key="5">
    <source>
        <dbReference type="Proteomes" id="UP001605036"/>
    </source>
</evidence>
<feature type="compositionally biased region" description="Basic and acidic residues" evidence="2">
    <location>
        <begin position="867"/>
        <end position="882"/>
    </location>
</feature>
<feature type="domain" description="BRCT" evidence="3">
    <location>
        <begin position="725"/>
        <end position="809"/>
    </location>
</feature>
<feature type="compositionally biased region" description="Polar residues" evidence="2">
    <location>
        <begin position="893"/>
        <end position="902"/>
    </location>
</feature>
<dbReference type="Pfam" id="PF12738">
    <property type="entry name" value="PTCB-BRCT"/>
    <property type="match status" value="2"/>
</dbReference>
<dbReference type="SUPFAM" id="SSF52113">
    <property type="entry name" value="BRCT domain"/>
    <property type="match status" value="5"/>
</dbReference>
<feature type="region of interest" description="Disordered" evidence="2">
    <location>
        <begin position="841"/>
        <end position="902"/>
    </location>
</feature>